<evidence type="ECO:0000256" key="4">
    <source>
        <dbReference type="ARBA" id="ARBA00023136"/>
    </source>
</evidence>
<dbReference type="Proteomes" id="UP000053923">
    <property type="component" value="Unassembled WGS sequence"/>
</dbReference>
<dbReference type="GO" id="GO:0005886">
    <property type="term" value="C:plasma membrane"/>
    <property type="evidence" value="ECO:0007669"/>
    <property type="project" value="UniProtKB-SubCell"/>
</dbReference>
<dbReference type="InterPro" id="IPR036259">
    <property type="entry name" value="MFS_trans_sf"/>
</dbReference>
<evidence type="ECO:0000313" key="8">
    <source>
        <dbReference type="Proteomes" id="UP000053923"/>
    </source>
</evidence>
<organism evidence="7 8">
    <name type="scientific">Streptomyces regalis</name>
    <dbReference type="NCBI Taxonomy" id="68262"/>
    <lineage>
        <taxon>Bacteria</taxon>
        <taxon>Bacillati</taxon>
        <taxon>Actinomycetota</taxon>
        <taxon>Actinomycetes</taxon>
        <taxon>Kitasatosporales</taxon>
        <taxon>Streptomycetaceae</taxon>
        <taxon>Streptomyces</taxon>
    </lineage>
</organism>
<keyword evidence="4 5" id="KW-0472">Membrane</keyword>
<evidence type="ECO:0000313" key="7">
    <source>
        <dbReference type="EMBL" id="KUL20694.1"/>
    </source>
</evidence>
<feature type="domain" description="Major facilitator superfamily (MFS) profile" evidence="6">
    <location>
        <begin position="1"/>
        <end position="388"/>
    </location>
</feature>
<keyword evidence="8" id="KW-1185">Reference proteome</keyword>
<feature type="transmembrane region" description="Helical" evidence="5">
    <location>
        <begin position="246"/>
        <end position="267"/>
    </location>
</feature>
<dbReference type="PROSITE" id="PS50850">
    <property type="entry name" value="MFS"/>
    <property type="match status" value="1"/>
</dbReference>
<feature type="transmembrane region" description="Helical" evidence="5">
    <location>
        <begin position="364"/>
        <end position="383"/>
    </location>
</feature>
<feature type="transmembrane region" description="Helical" evidence="5">
    <location>
        <begin position="156"/>
        <end position="176"/>
    </location>
</feature>
<dbReference type="PANTHER" id="PTHR23508:SF10">
    <property type="entry name" value="CARBOXYLIC ACID TRANSPORTER PROTEIN HOMOLOG"/>
    <property type="match status" value="1"/>
</dbReference>
<comment type="caution">
    <text evidence="7">The sequence shown here is derived from an EMBL/GenBank/DDBJ whole genome shotgun (WGS) entry which is preliminary data.</text>
</comment>
<dbReference type="SUPFAM" id="SSF103473">
    <property type="entry name" value="MFS general substrate transporter"/>
    <property type="match status" value="1"/>
</dbReference>
<dbReference type="EMBL" id="LLZG01000420">
    <property type="protein sequence ID" value="KUL20694.1"/>
    <property type="molecule type" value="Genomic_DNA"/>
</dbReference>
<dbReference type="Pfam" id="PF07690">
    <property type="entry name" value="MFS_1"/>
    <property type="match status" value="1"/>
</dbReference>
<dbReference type="PROSITE" id="PS00217">
    <property type="entry name" value="SUGAR_TRANSPORT_2"/>
    <property type="match status" value="1"/>
</dbReference>
<protein>
    <submittedName>
        <fullName evidence="7">MFS transporter</fullName>
    </submittedName>
</protein>
<feature type="transmembrane region" description="Helical" evidence="5">
    <location>
        <begin position="127"/>
        <end position="150"/>
    </location>
</feature>
<sequence>MGLCFAVILFDGYDLIVYGAVVPALLQYQPWGLTPTEAGMIGSYALIGMLVGALVAGAVTDLVGRRKVMLICVSWFSLAMVGCAVAPSAELFGFFRLLGGLGLGGVMPTAIALTAEYSAAHRRSLNNALMFSGYPVGGILSAVLALALLPEFGFRIMFWIGALPLVTVVPLLWRFLPESTSYLAAKGTPAGPGVKRGVAAMFTRRHLVPALLFAVTSFFGLLLVYGLNTWLPQIMKAAGYPLSSSLLFLVMMNVGAAVGSVLVAPIGDRLGMKPVTAVTFVAAAVSIYLLSSPMAAWVMYALVAVAGFGTIGTQIMVNAYVAMHFPPEVRATALGWTLGIGRLGAVVGPTFGGFLLASDLDMEWNFYAFAIPAAVGALMVLLLPKGARAASPSPATDGTAVQAA</sequence>
<accession>A0A117MJF0</accession>
<feature type="transmembrane region" description="Helical" evidence="5">
    <location>
        <begin position="274"/>
        <end position="291"/>
    </location>
</feature>
<dbReference type="GO" id="GO:0046943">
    <property type="term" value="F:carboxylic acid transmembrane transporter activity"/>
    <property type="evidence" value="ECO:0007669"/>
    <property type="project" value="TreeGrafter"/>
</dbReference>
<evidence type="ECO:0000259" key="6">
    <source>
        <dbReference type="PROSITE" id="PS50850"/>
    </source>
</evidence>
<evidence type="ECO:0000256" key="5">
    <source>
        <dbReference type="SAM" id="Phobius"/>
    </source>
</evidence>
<dbReference type="PANTHER" id="PTHR23508">
    <property type="entry name" value="CARBOXYLIC ACID TRANSPORTER PROTEIN HOMOLOG"/>
    <property type="match status" value="1"/>
</dbReference>
<feature type="transmembrane region" description="Helical" evidence="5">
    <location>
        <begin position="43"/>
        <end position="63"/>
    </location>
</feature>
<feature type="transmembrane region" description="Helical" evidence="5">
    <location>
        <begin position="68"/>
        <end position="87"/>
    </location>
</feature>
<dbReference type="Gene3D" id="1.20.1250.20">
    <property type="entry name" value="MFS general substrate transporter like domains"/>
    <property type="match status" value="2"/>
</dbReference>
<gene>
    <name evidence="7" type="ORF">ADL12_48170</name>
</gene>
<dbReference type="InterPro" id="IPR020846">
    <property type="entry name" value="MFS_dom"/>
</dbReference>
<name>A0A117MJF0_9ACTN</name>
<dbReference type="InterPro" id="IPR005829">
    <property type="entry name" value="Sugar_transporter_CS"/>
</dbReference>
<dbReference type="OrthoDB" id="9787026at2"/>
<dbReference type="AlphaFoldDB" id="A0A117MJF0"/>
<evidence type="ECO:0000256" key="3">
    <source>
        <dbReference type="ARBA" id="ARBA00022989"/>
    </source>
</evidence>
<comment type="subcellular location">
    <subcellularLocation>
        <location evidence="1">Cell membrane</location>
        <topology evidence="1">Multi-pass membrane protein</topology>
    </subcellularLocation>
</comment>
<proteinExistence type="predicted"/>
<keyword evidence="2 5" id="KW-0812">Transmembrane</keyword>
<feature type="transmembrane region" description="Helical" evidence="5">
    <location>
        <begin position="333"/>
        <end position="358"/>
    </location>
</feature>
<reference evidence="8" key="1">
    <citation type="submission" date="2015-10" db="EMBL/GenBank/DDBJ databases">
        <authorList>
            <person name="Ju K.-S."/>
            <person name="Doroghazi J.R."/>
            <person name="Metcalf W.W."/>
        </authorList>
    </citation>
    <scope>NUCLEOTIDE SEQUENCE [LARGE SCALE GENOMIC DNA]</scope>
    <source>
        <strain evidence="8">NRRL 3151</strain>
    </source>
</reference>
<evidence type="ECO:0000256" key="2">
    <source>
        <dbReference type="ARBA" id="ARBA00022692"/>
    </source>
</evidence>
<feature type="transmembrane region" description="Helical" evidence="5">
    <location>
        <begin position="93"/>
        <end position="115"/>
    </location>
</feature>
<feature type="transmembrane region" description="Helical" evidence="5">
    <location>
        <begin position="297"/>
        <end position="321"/>
    </location>
</feature>
<keyword evidence="3 5" id="KW-1133">Transmembrane helix</keyword>
<evidence type="ECO:0000256" key="1">
    <source>
        <dbReference type="ARBA" id="ARBA00004651"/>
    </source>
</evidence>
<dbReference type="CDD" id="cd17365">
    <property type="entry name" value="MFS_PcaK_like"/>
    <property type="match status" value="1"/>
</dbReference>
<dbReference type="InterPro" id="IPR011701">
    <property type="entry name" value="MFS"/>
</dbReference>
<feature type="transmembrane region" description="Helical" evidence="5">
    <location>
        <begin position="206"/>
        <end position="226"/>
    </location>
</feature>